<evidence type="ECO:0000313" key="3">
    <source>
        <dbReference type="Proteomes" id="UP001152592"/>
    </source>
</evidence>
<name>A0A9W4J2Q5_9EURO</name>
<gene>
    <name evidence="2" type="ORF">PSALAMII_LOCUS4393</name>
</gene>
<proteinExistence type="predicted"/>
<reference evidence="2" key="1">
    <citation type="submission" date="2021-07" db="EMBL/GenBank/DDBJ databases">
        <authorList>
            <person name="Branca A.L. A."/>
        </authorList>
    </citation>
    <scope>NUCLEOTIDE SEQUENCE</scope>
</reference>
<accession>A0A9W4J2Q5</accession>
<dbReference type="OrthoDB" id="329835at2759"/>
<feature type="region of interest" description="Disordered" evidence="1">
    <location>
        <begin position="1"/>
        <end position="34"/>
    </location>
</feature>
<dbReference type="Proteomes" id="UP001152592">
    <property type="component" value="Unassembled WGS sequence"/>
</dbReference>
<protein>
    <submittedName>
        <fullName evidence="2">Uncharacterized protein</fullName>
    </submittedName>
</protein>
<comment type="caution">
    <text evidence="2">The sequence shown here is derived from an EMBL/GenBank/DDBJ whole genome shotgun (WGS) entry which is preliminary data.</text>
</comment>
<sequence>MLAMGELCSGRPSTPGDASPVTPTSRSPVGRGASGIKRYFKQLRRKLPDDFPSPPFVADPDPDSGYEHYEAFLIAQESDYCENNASTYCVKTVYPYGLWNVD</sequence>
<dbReference type="EMBL" id="CAJVPD010000222">
    <property type="protein sequence ID" value="CAG8368703.1"/>
    <property type="molecule type" value="Genomic_DNA"/>
</dbReference>
<dbReference type="AlphaFoldDB" id="A0A9W4J2Q5"/>
<evidence type="ECO:0000313" key="2">
    <source>
        <dbReference type="EMBL" id="CAG8368703.1"/>
    </source>
</evidence>
<evidence type="ECO:0000256" key="1">
    <source>
        <dbReference type="SAM" id="MobiDB-lite"/>
    </source>
</evidence>
<organism evidence="2 3">
    <name type="scientific">Penicillium salamii</name>
    <dbReference type="NCBI Taxonomy" id="1612424"/>
    <lineage>
        <taxon>Eukaryota</taxon>
        <taxon>Fungi</taxon>
        <taxon>Dikarya</taxon>
        <taxon>Ascomycota</taxon>
        <taxon>Pezizomycotina</taxon>
        <taxon>Eurotiomycetes</taxon>
        <taxon>Eurotiomycetidae</taxon>
        <taxon>Eurotiales</taxon>
        <taxon>Aspergillaceae</taxon>
        <taxon>Penicillium</taxon>
    </lineage>
</organism>